<feature type="non-terminal residue" evidence="1">
    <location>
        <position position="1"/>
    </location>
</feature>
<sequence>FHSARHWPDYGTIINAAAYTRVDSAETADGRAAAWATNVCGVAALARIATAHQITLVQISSDYVFDGTHTRPYSEIDPVSPLGVYGQTKAAADQIVETVPRHYIVRTSWVIGDGNNFVRTMISLAERGVYPSVVNDQRGRLTFTSELSRGIRHLIDNGAEFGTYNLTSDGNIYTWAEVARRVFELVGKKPDRVTAVSTQQYYQSHSGVFAPRPSNSALDLSKIASTGFVPAQAEELLRDYVDKYL</sequence>
<proteinExistence type="predicted"/>
<comment type="caution">
    <text evidence="1">The sequence shown here is derived from an EMBL/GenBank/DDBJ whole genome shotgun (WGS) entry which is preliminary data.</text>
</comment>
<accession>A0ACC6MQ65</accession>
<evidence type="ECO:0000313" key="1">
    <source>
        <dbReference type="EMBL" id="MDZ5089148.1"/>
    </source>
</evidence>
<organism evidence="1 2">
    <name type="scientific">Mycolicibacterium parafortuitum</name>
    <name type="common">Mycobacterium parafortuitum</name>
    <dbReference type="NCBI Taxonomy" id="39692"/>
    <lineage>
        <taxon>Bacteria</taxon>
        <taxon>Bacillati</taxon>
        <taxon>Actinomycetota</taxon>
        <taxon>Actinomycetes</taxon>
        <taxon>Mycobacteriales</taxon>
        <taxon>Mycobacteriaceae</taxon>
        <taxon>Mycolicibacterium</taxon>
    </lineage>
</organism>
<evidence type="ECO:0000313" key="2">
    <source>
        <dbReference type="Proteomes" id="UP001289645"/>
    </source>
</evidence>
<reference evidence="1 2" key="1">
    <citation type="journal article" date="2021" name="Chemosphere">
        <title>Bioballs carrying a syntrophic Rhodococcus and Mycolicibacterium consortium for simultaneous sorption and biodegradation of fuel oil in contaminated freshwater.</title>
        <authorList>
            <person name="Naloka K."/>
            <person name="Polrit D."/>
            <person name="Muangchinda C."/>
            <person name="Thoetkiattikul H."/>
            <person name="Pinyakong O."/>
        </authorList>
    </citation>
    <scope>NUCLEOTIDE SEQUENCE [LARGE SCALE GENOMIC DNA]</scope>
    <source>
        <strain evidence="1 2">J101</strain>
    </source>
</reference>
<gene>
    <name evidence="1" type="ORF">OHX15_27520</name>
</gene>
<name>A0ACC6MQ65_MYCPF</name>
<dbReference type="Proteomes" id="UP001289645">
    <property type="component" value="Unassembled WGS sequence"/>
</dbReference>
<keyword evidence="2" id="KW-1185">Reference proteome</keyword>
<protein>
    <submittedName>
        <fullName evidence="1">NAD(P)-dependent oxidoreductase</fullName>
    </submittedName>
</protein>
<dbReference type="EMBL" id="JAOXLN010000067">
    <property type="protein sequence ID" value="MDZ5089148.1"/>
    <property type="molecule type" value="Genomic_DNA"/>
</dbReference>